<protein>
    <submittedName>
        <fullName evidence="1">Uncharacterized protein</fullName>
    </submittedName>
</protein>
<sequence>MLNENIQTSQQLRDAGMQTALSHADAVIDDWGIMAYAALEAFLESHPGETFMTEDVRQYAYQSLDLPRPPHERAWGGIANRAAKAGLIVRVRLAPVKTPGSHCANASIWRAA</sequence>
<reference evidence="1 2" key="1">
    <citation type="journal article" date="2018" name="Nat. Biotechnol.">
        <title>A standardized bacterial taxonomy based on genome phylogeny substantially revises the tree of life.</title>
        <authorList>
            <person name="Parks D.H."/>
            <person name="Chuvochina M."/>
            <person name="Waite D.W."/>
            <person name="Rinke C."/>
            <person name="Skarshewski A."/>
            <person name="Chaumeil P.A."/>
            <person name="Hugenholtz P."/>
        </authorList>
    </citation>
    <scope>NUCLEOTIDE SEQUENCE [LARGE SCALE GENOMIC DNA]</scope>
    <source>
        <strain evidence="1">UBA10707</strain>
    </source>
</reference>
<comment type="caution">
    <text evidence="1">The sequence shown here is derived from an EMBL/GenBank/DDBJ whole genome shotgun (WGS) entry which is preliminary data.</text>
</comment>
<dbReference type="EMBL" id="DOEK01000003">
    <property type="protein sequence ID" value="HBP27924.1"/>
    <property type="molecule type" value="Genomic_DNA"/>
</dbReference>
<organism evidence="1 2">
    <name type="scientific">Advenella kashmirensis</name>
    <dbReference type="NCBI Taxonomy" id="310575"/>
    <lineage>
        <taxon>Bacteria</taxon>
        <taxon>Pseudomonadati</taxon>
        <taxon>Pseudomonadota</taxon>
        <taxon>Betaproteobacteria</taxon>
        <taxon>Burkholderiales</taxon>
        <taxon>Alcaligenaceae</taxon>
    </lineage>
</organism>
<evidence type="ECO:0000313" key="2">
    <source>
        <dbReference type="Proteomes" id="UP000264036"/>
    </source>
</evidence>
<dbReference type="AlphaFoldDB" id="A0A356LAH6"/>
<gene>
    <name evidence="1" type="ORF">DD666_00730</name>
</gene>
<proteinExistence type="predicted"/>
<name>A0A356LAH6_9BURK</name>
<accession>A0A356LAH6</accession>
<dbReference type="Proteomes" id="UP000264036">
    <property type="component" value="Unassembled WGS sequence"/>
</dbReference>
<evidence type="ECO:0000313" key="1">
    <source>
        <dbReference type="EMBL" id="HBP27924.1"/>
    </source>
</evidence>